<evidence type="ECO:0000256" key="1">
    <source>
        <dbReference type="SAM" id="MobiDB-lite"/>
    </source>
</evidence>
<dbReference type="InterPro" id="IPR052036">
    <property type="entry name" value="Hydrolase/PRTase-associated"/>
</dbReference>
<gene>
    <name evidence="2" type="ORF">CHLRE_03g211633v5</name>
</gene>
<feature type="region of interest" description="Disordered" evidence="1">
    <location>
        <begin position="1"/>
        <end position="110"/>
    </location>
</feature>
<dbReference type="GO" id="GO:0046677">
    <property type="term" value="P:response to antibiotic"/>
    <property type="evidence" value="ECO:0007669"/>
    <property type="project" value="InterPro"/>
</dbReference>
<dbReference type="Gene3D" id="3.30.1870.10">
    <property type="entry name" value="EreA-like, domain 2"/>
    <property type="match status" value="1"/>
</dbReference>
<dbReference type="GeneID" id="5725014"/>
<dbReference type="OrthoDB" id="413649at2759"/>
<dbReference type="SUPFAM" id="SSF159501">
    <property type="entry name" value="EreA/ChaN-like"/>
    <property type="match status" value="3"/>
</dbReference>
<accession>A0A2K3DZV9</accession>
<dbReference type="InParanoid" id="A0A2K3DZV9"/>
<keyword evidence="3" id="KW-1185">Reference proteome</keyword>
<dbReference type="KEGG" id="cre:CHLRE_03g211633v5"/>
<feature type="region of interest" description="Disordered" evidence="1">
    <location>
        <begin position="711"/>
        <end position="742"/>
    </location>
</feature>
<dbReference type="InterPro" id="IPR007815">
    <property type="entry name" value="Emycin_Estase"/>
</dbReference>
<dbReference type="Proteomes" id="UP000006906">
    <property type="component" value="Chromosome 3"/>
</dbReference>
<protein>
    <recommendedName>
        <fullName evidence="4">Erythromycin esterase</fullName>
    </recommendedName>
</protein>
<evidence type="ECO:0000313" key="3">
    <source>
        <dbReference type="Proteomes" id="UP000006906"/>
    </source>
</evidence>
<dbReference type="Pfam" id="PF05139">
    <property type="entry name" value="Erythro_esteras"/>
    <property type="match status" value="3"/>
</dbReference>
<organism evidence="2 3">
    <name type="scientific">Chlamydomonas reinhardtii</name>
    <name type="common">Chlamydomonas smithii</name>
    <dbReference type="NCBI Taxonomy" id="3055"/>
    <lineage>
        <taxon>Eukaryota</taxon>
        <taxon>Viridiplantae</taxon>
        <taxon>Chlorophyta</taxon>
        <taxon>core chlorophytes</taxon>
        <taxon>Chlorophyceae</taxon>
        <taxon>CS clade</taxon>
        <taxon>Chlamydomonadales</taxon>
        <taxon>Chlamydomonadaceae</taxon>
        <taxon>Chlamydomonas</taxon>
    </lineage>
</organism>
<evidence type="ECO:0008006" key="4">
    <source>
        <dbReference type="Google" id="ProtNLM"/>
    </source>
</evidence>
<dbReference type="Gene3D" id="3.40.1660.10">
    <property type="entry name" value="EreA-like (biosynthetic domain)"/>
    <property type="match status" value="1"/>
</dbReference>
<dbReference type="PANTHER" id="PTHR31299:SF0">
    <property type="entry name" value="ESTERASE, PUTATIVE (AFU_ORTHOLOGUE AFUA_1G05850)-RELATED"/>
    <property type="match status" value="1"/>
</dbReference>
<dbReference type="STRING" id="3055.A0A2K3DZV9"/>
<dbReference type="AlphaFoldDB" id="A0A2K3DZV9"/>
<name>A0A2K3DZV9_CHLRE</name>
<feature type="compositionally biased region" description="Low complexity" evidence="1">
    <location>
        <begin position="59"/>
        <end position="96"/>
    </location>
</feature>
<dbReference type="Gramene" id="PNW86076">
    <property type="protein sequence ID" value="PNW86076"/>
    <property type="gene ID" value="CHLRE_03g211633v5"/>
</dbReference>
<proteinExistence type="predicted"/>
<evidence type="ECO:0000313" key="2">
    <source>
        <dbReference type="EMBL" id="PNW86076.1"/>
    </source>
</evidence>
<dbReference type="PANTHER" id="PTHR31299">
    <property type="entry name" value="ESTERASE, PUTATIVE (AFU_ORTHOLOGUE AFUA_1G05850)-RELATED"/>
    <property type="match status" value="1"/>
</dbReference>
<feature type="compositionally biased region" description="Low complexity" evidence="1">
    <location>
        <begin position="33"/>
        <end position="52"/>
    </location>
</feature>
<reference evidence="2 3" key="1">
    <citation type="journal article" date="2007" name="Science">
        <title>The Chlamydomonas genome reveals the evolution of key animal and plant functions.</title>
        <authorList>
            <person name="Merchant S.S."/>
            <person name="Prochnik S.E."/>
            <person name="Vallon O."/>
            <person name="Harris E.H."/>
            <person name="Karpowicz S.J."/>
            <person name="Witman G.B."/>
            <person name="Terry A."/>
            <person name="Salamov A."/>
            <person name="Fritz-Laylin L.K."/>
            <person name="Marechal-Drouard L."/>
            <person name="Marshall W.F."/>
            <person name="Qu L.H."/>
            <person name="Nelson D.R."/>
            <person name="Sanderfoot A.A."/>
            <person name="Spalding M.H."/>
            <person name="Kapitonov V.V."/>
            <person name="Ren Q."/>
            <person name="Ferris P."/>
            <person name="Lindquist E."/>
            <person name="Shapiro H."/>
            <person name="Lucas S.M."/>
            <person name="Grimwood J."/>
            <person name="Schmutz J."/>
            <person name="Cardol P."/>
            <person name="Cerutti H."/>
            <person name="Chanfreau G."/>
            <person name="Chen C.L."/>
            <person name="Cognat V."/>
            <person name="Croft M.T."/>
            <person name="Dent R."/>
            <person name="Dutcher S."/>
            <person name="Fernandez E."/>
            <person name="Fukuzawa H."/>
            <person name="Gonzalez-Ballester D."/>
            <person name="Gonzalez-Halphen D."/>
            <person name="Hallmann A."/>
            <person name="Hanikenne M."/>
            <person name="Hippler M."/>
            <person name="Inwood W."/>
            <person name="Jabbari K."/>
            <person name="Kalanon M."/>
            <person name="Kuras R."/>
            <person name="Lefebvre P.A."/>
            <person name="Lemaire S.D."/>
            <person name="Lobanov A.V."/>
            <person name="Lohr M."/>
            <person name="Manuell A."/>
            <person name="Meier I."/>
            <person name="Mets L."/>
            <person name="Mittag M."/>
            <person name="Mittelmeier T."/>
            <person name="Moroney J.V."/>
            <person name="Moseley J."/>
            <person name="Napoli C."/>
            <person name="Nedelcu A.M."/>
            <person name="Niyogi K."/>
            <person name="Novoselov S.V."/>
            <person name="Paulsen I.T."/>
            <person name="Pazour G."/>
            <person name="Purton S."/>
            <person name="Ral J.P."/>
            <person name="Riano-Pachon D.M."/>
            <person name="Riekhof W."/>
            <person name="Rymarquis L."/>
            <person name="Schroda M."/>
            <person name="Stern D."/>
            <person name="Umen J."/>
            <person name="Willows R."/>
            <person name="Wilson N."/>
            <person name="Zimmer S.L."/>
            <person name="Allmer J."/>
            <person name="Balk J."/>
            <person name="Bisova K."/>
            <person name="Chen C.J."/>
            <person name="Elias M."/>
            <person name="Gendler K."/>
            <person name="Hauser C."/>
            <person name="Lamb M.R."/>
            <person name="Ledford H."/>
            <person name="Long J.C."/>
            <person name="Minagawa J."/>
            <person name="Page M.D."/>
            <person name="Pan J."/>
            <person name="Pootakham W."/>
            <person name="Roje S."/>
            <person name="Rose A."/>
            <person name="Stahlberg E."/>
            <person name="Terauchi A.M."/>
            <person name="Yang P."/>
            <person name="Ball S."/>
            <person name="Bowler C."/>
            <person name="Dieckmann C.L."/>
            <person name="Gladyshev V.N."/>
            <person name="Green P."/>
            <person name="Jorgensen R."/>
            <person name="Mayfield S."/>
            <person name="Mueller-Roeber B."/>
            <person name="Rajamani S."/>
            <person name="Sayre R.T."/>
            <person name="Brokstein P."/>
            <person name="Dubchak I."/>
            <person name="Goodstein D."/>
            <person name="Hornick L."/>
            <person name="Huang Y.W."/>
            <person name="Jhaveri J."/>
            <person name="Luo Y."/>
            <person name="Martinez D."/>
            <person name="Ngau W.C."/>
            <person name="Otillar B."/>
            <person name="Poliakov A."/>
            <person name="Porter A."/>
            <person name="Szajkowski L."/>
            <person name="Werner G."/>
            <person name="Zhou K."/>
            <person name="Grigoriev I.V."/>
            <person name="Rokhsar D.S."/>
            <person name="Grossman A.R."/>
        </authorList>
    </citation>
    <scope>NUCLEOTIDE SEQUENCE [LARGE SCALE GENOMIC DNA]</scope>
    <source>
        <strain evidence="3">CC-503</strain>
    </source>
</reference>
<dbReference type="EMBL" id="CM008964">
    <property type="protein sequence ID" value="PNW86076.1"/>
    <property type="molecule type" value="Genomic_DNA"/>
</dbReference>
<sequence>MRYASLQLNKSRHAPWSGRLTVCPSTPTTGPRAAELQPLAPSSSLASAAAPAAHHKRQAPAAHSSARSSSSRRAPDSFAPSASSASPPANAGMATRGARRRGGDADSAAATAPVDDATAIDAICSHAIRVPPPAAKSGVSRSRAAARVLLEHVPASARIVMLGEATHGTREFYEQRAELTKLLIAERGFTAVVVESDWPDAARVNRYVRGLPRPEEAAAAAADVAAAAAAAAEVPAGRAGAGKTAGHKPGYDASAEEALSDYKRFPKWMWRNRTVVEFVEWLRRRNLAVRTQQRHRGAAAAPAGAAAAEVDEGDEAAAAAAAEGGGGVTYGAATAAAQCGFYGMDVYSLHSSAEAVLRYLRETDPQAARVVEARYRCFDRHGADAQSYGLATSIFRQASCEEAVRRALAEVRRRVGGYREAPPGGPLAHEAALEVEANAMVVSGAEAYYRNMFSREEVTWNLRDRHFLAALQLVEAHLGRLKRSAAAAEQAAAEEAEKAGAGAEVAGEVAAGGASQELQQPKMVLWAHNSHLGDARHADSGWRRGQLNVGQLVREAYPRPEVWAVGFSTHTGHVTAADDWDEPARRKAVRPSLPGAYEHLMHTAAAGGAKAGGGVAGGGAGGAKAGPGDVFVLDLHSPELADALTGPRLQRAIGVVYRPDTELQSHYFEADLPRQFDLLVHVESTAAVHPLDVLPQPPRRGWLFGCHGGGGGEDDWSEAPAGGEAGMGETHGDMPELWPSGV</sequence>
<dbReference type="CDD" id="cd14728">
    <property type="entry name" value="Ere-like"/>
    <property type="match status" value="1"/>
</dbReference>
<dbReference type="ExpressionAtlas" id="A0A2K3DZV9">
    <property type="expression patterns" value="baseline and differential"/>
</dbReference>
<dbReference type="RefSeq" id="XP_042926710.1">
    <property type="nucleotide sequence ID" value="XM_043061581.1"/>
</dbReference>